<feature type="compositionally biased region" description="Low complexity" evidence="1">
    <location>
        <begin position="82"/>
        <end position="92"/>
    </location>
</feature>
<proteinExistence type="predicted"/>
<organism evidence="2 3">
    <name type="scientific">Branchiostoma lanceolatum</name>
    <name type="common">Common lancelet</name>
    <name type="synonym">Amphioxus lanceolatum</name>
    <dbReference type="NCBI Taxonomy" id="7740"/>
    <lineage>
        <taxon>Eukaryota</taxon>
        <taxon>Metazoa</taxon>
        <taxon>Chordata</taxon>
        <taxon>Cephalochordata</taxon>
        <taxon>Leptocardii</taxon>
        <taxon>Amphioxiformes</taxon>
        <taxon>Branchiostomatidae</taxon>
        <taxon>Branchiostoma</taxon>
    </lineage>
</organism>
<evidence type="ECO:0000256" key="1">
    <source>
        <dbReference type="SAM" id="MobiDB-lite"/>
    </source>
</evidence>
<gene>
    <name evidence="2" type="primary">Hypp1034</name>
    <name evidence="2" type="ORF">BLAG_LOCUS12847</name>
</gene>
<sequence>MMRSQPNYSKLTGSERENLYWSLMDKATEKALNEPKLSVPRTAWRDWKPERGHAGAVNRLRRTASPTPATRPPKLLVGQGDPYAQYSGGSSYPPGPSLQPQRHHTEYRPASPAFSADENGRRSPVPKLFFATNPDPSKRRAALNVPVYSERSKPLEAYVDIYAPEGVDKEELYDALKDCAESKVKQMMGRHPPPVQVTVAVQSPEGEGHRKNPPKPIVHDRVEQFSHLTPRAGGAPIHWMRTASGVQYPVGSYAHNSVAGAFSPGVRKTPQIGQTPWSVRPTDIYLIGGKPVEITEQIVNQVNRQRFKYCNSPWKDDPSHMYCRHTTPATYQPTGPPHASAASAAAATRAGGSGRRFVSRAPSVLARGSYLSPETVPDKHYDPVIGTGLRRPREMVNPELREKALLEHAPHKEEGMSRTYAKYTLGAQEVSPAPQYLYESDEL</sequence>
<dbReference type="OrthoDB" id="10299580at2759"/>
<dbReference type="Proteomes" id="UP000838412">
    <property type="component" value="Chromosome 2"/>
</dbReference>
<name>A0A8J9ZGY6_BRALA</name>
<keyword evidence="3" id="KW-1185">Reference proteome</keyword>
<dbReference type="AlphaFoldDB" id="A0A8J9ZGY6"/>
<accession>A0A8J9ZGY6</accession>
<evidence type="ECO:0000313" key="2">
    <source>
        <dbReference type="EMBL" id="CAH1252903.1"/>
    </source>
</evidence>
<feature type="region of interest" description="Disordered" evidence="1">
    <location>
        <begin position="48"/>
        <end position="122"/>
    </location>
</feature>
<protein>
    <submittedName>
        <fullName evidence="2">Hypp1034 protein</fullName>
    </submittedName>
</protein>
<evidence type="ECO:0000313" key="3">
    <source>
        <dbReference type="Proteomes" id="UP000838412"/>
    </source>
</evidence>
<dbReference type="EMBL" id="OV696687">
    <property type="protein sequence ID" value="CAH1252903.1"/>
    <property type="molecule type" value="Genomic_DNA"/>
</dbReference>
<reference evidence="2" key="1">
    <citation type="submission" date="2022-01" db="EMBL/GenBank/DDBJ databases">
        <authorList>
            <person name="Braso-Vives M."/>
        </authorList>
    </citation>
    <scope>NUCLEOTIDE SEQUENCE</scope>
</reference>